<proteinExistence type="predicted"/>
<reference evidence="1" key="2">
    <citation type="submission" date="2023-05" db="EMBL/GenBank/DDBJ databases">
        <authorList>
            <consortium name="Lawrence Berkeley National Laboratory"/>
            <person name="Steindorff A."/>
            <person name="Hensen N."/>
            <person name="Bonometti L."/>
            <person name="Westerberg I."/>
            <person name="Brannstrom I.O."/>
            <person name="Guillou S."/>
            <person name="Cros-Aarteil S."/>
            <person name="Calhoun S."/>
            <person name="Haridas S."/>
            <person name="Kuo A."/>
            <person name="Mondo S."/>
            <person name="Pangilinan J."/>
            <person name="Riley R."/>
            <person name="Labutti K."/>
            <person name="Andreopoulos B."/>
            <person name="Lipzen A."/>
            <person name="Chen C."/>
            <person name="Yanf M."/>
            <person name="Daum C."/>
            <person name="Ng V."/>
            <person name="Clum A."/>
            <person name="Ohm R."/>
            <person name="Martin F."/>
            <person name="Silar P."/>
            <person name="Natvig D."/>
            <person name="Lalanne C."/>
            <person name="Gautier V."/>
            <person name="Ament-Velasquez S.L."/>
            <person name="Kruys A."/>
            <person name="Hutchinson M.I."/>
            <person name="Powell A.J."/>
            <person name="Barry K."/>
            <person name="Miller A.N."/>
            <person name="Grigoriev I.V."/>
            <person name="Debuchy R."/>
            <person name="Gladieux P."/>
            <person name="Thoren M.H."/>
            <person name="Johannesson H."/>
        </authorList>
    </citation>
    <scope>NUCLEOTIDE SEQUENCE</scope>
    <source>
        <strain evidence="1">CBS 141.50</strain>
    </source>
</reference>
<organism evidence="1 2">
    <name type="scientific">Dichotomopilus funicola</name>
    <dbReference type="NCBI Taxonomy" id="1934379"/>
    <lineage>
        <taxon>Eukaryota</taxon>
        <taxon>Fungi</taxon>
        <taxon>Dikarya</taxon>
        <taxon>Ascomycota</taxon>
        <taxon>Pezizomycotina</taxon>
        <taxon>Sordariomycetes</taxon>
        <taxon>Sordariomycetidae</taxon>
        <taxon>Sordariales</taxon>
        <taxon>Chaetomiaceae</taxon>
        <taxon>Dichotomopilus</taxon>
    </lineage>
</organism>
<dbReference type="Proteomes" id="UP001302676">
    <property type="component" value="Unassembled WGS sequence"/>
</dbReference>
<sequence length="195" mass="20503">MAQITMAVESPDPPEKYTILPAQFEIEVSPGRTEVLNGTIQEAFAQAVALNPDFKLPVPTDKVAGAAEGVNGLVGEVAGGVTGPADRKRATRVICGNFPSADRGRAIEAIQYLMTLTTAPRMGSGPGVCARVSCTNNAAVYWCNDNHGVKLLDRWEMIAQSAGFIVNTCASVATTVGGQNFESGNWNSIVRGDSC</sequence>
<dbReference type="PANTHER" id="PTHR35605">
    <property type="entry name" value="ECP2 EFFECTOR PROTEIN DOMAIN-CONTAINING PROTEIN-RELATED"/>
    <property type="match status" value="1"/>
</dbReference>
<accession>A0AAN6V237</accession>
<dbReference type="AlphaFoldDB" id="A0AAN6V237"/>
<gene>
    <name evidence="1" type="ORF">C8A04DRAFT_29246</name>
</gene>
<reference evidence="1" key="1">
    <citation type="journal article" date="2023" name="Mol. Phylogenet. Evol.">
        <title>Genome-scale phylogeny and comparative genomics of the fungal order Sordariales.</title>
        <authorList>
            <person name="Hensen N."/>
            <person name="Bonometti L."/>
            <person name="Westerberg I."/>
            <person name="Brannstrom I.O."/>
            <person name="Guillou S."/>
            <person name="Cros-Aarteil S."/>
            <person name="Calhoun S."/>
            <person name="Haridas S."/>
            <person name="Kuo A."/>
            <person name="Mondo S."/>
            <person name="Pangilinan J."/>
            <person name="Riley R."/>
            <person name="LaButti K."/>
            <person name="Andreopoulos B."/>
            <person name="Lipzen A."/>
            <person name="Chen C."/>
            <person name="Yan M."/>
            <person name="Daum C."/>
            <person name="Ng V."/>
            <person name="Clum A."/>
            <person name="Steindorff A."/>
            <person name="Ohm R.A."/>
            <person name="Martin F."/>
            <person name="Silar P."/>
            <person name="Natvig D.O."/>
            <person name="Lalanne C."/>
            <person name="Gautier V."/>
            <person name="Ament-Velasquez S.L."/>
            <person name="Kruys A."/>
            <person name="Hutchinson M.I."/>
            <person name="Powell A.J."/>
            <person name="Barry K."/>
            <person name="Miller A.N."/>
            <person name="Grigoriev I.V."/>
            <person name="Debuchy R."/>
            <person name="Gladieux P."/>
            <person name="Hiltunen Thoren M."/>
            <person name="Johannesson H."/>
        </authorList>
    </citation>
    <scope>NUCLEOTIDE SEQUENCE</scope>
    <source>
        <strain evidence="1">CBS 141.50</strain>
    </source>
</reference>
<dbReference type="RefSeq" id="XP_062636392.1">
    <property type="nucleotide sequence ID" value="XM_062780942.1"/>
</dbReference>
<dbReference type="GeneID" id="87817555"/>
<name>A0AAN6V237_9PEZI</name>
<dbReference type="EMBL" id="MU853590">
    <property type="protein sequence ID" value="KAK4143021.1"/>
    <property type="molecule type" value="Genomic_DNA"/>
</dbReference>
<protein>
    <submittedName>
        <fullName evidence="1">Uncharacterized protein</fullName>
    </submittedName>
</protein>
<keyword evidence="2" id="KW-1185">Reference proteome</keyword>
<comment type="caution">
    <text evidence="1">The sequence shown here is derived from an EMBL/GenBank/DDBJ whole genome shotgun (WGS) entry which is preliminary data.</text>
</comment>
<evidence type="ECO:0000313" key="2">
    <source>
        <dbReference type="Proteomes" id="UP001302676"/>
    </source>
</evidence>
<dbReference type="PANTHER" id="PTHR35605:SF1">
    <property type="entry name" value="ECP2 EFFECTOR PROTEIN DOMAIN-CONTAINING PROTEIN-RELATED"/>
    <property type="match status" value="1"/>
</dbReference>
<evidence type="ECO:0000313" key="1">
    <source>
        <dbReference type="EMBL" id="KAK4143021.1"/>
    </source>
</evidence>